<name>A0ABQ4YZ59_9ASTR</name>
<evidence type="ECO:0000313" key="2">
    <source>
        <dbReference type="EMBL" id="GJS82261.1"/>
    </source>
</evidence>
<organism evidence="2 3">
    <name type="scientific">Tanacetum coccineum</name>
    <dbReference type="NCBI Taxonomy" id="301880"/>
    <lineage>
        <taxon>Eukaryota</taxon>
        <taxon>Viridiplantae</taxon>
        <taxon>Streptophyta</taxon>
        <taxon>Embryophyta</taxon>
        <taxon>Tracheophyta</taxon>
        <taxon>Spermatophyta</taxon>
        <taxon>Magnoliopsida</taxon>
        <taxon>eudicotyledons</taxon>
        <taxon>Gunneridae</taxon>
        <taxon>Pentapetalae</taxon>
        <taxon>asterids</taxon>
        <taxon>campanulids</taxon>
        <taxon>Asterales</taxon>
        <taxon>Asteraceae</taxon>
        <taxon>Asteroideae</taxon>
        <taxon>Anthemideae</taxon>
        <taxon>Anthemidinae</taxon>
        <taxon>Tanacetum</taxon>
    </lineage>
</organism>
<feature type="domain" description="Retrotransposon gag" evidence="1">
    <location>
        <begin position="17"/>
        <end position="102"/>
    </location>
</feature>
<dbReference type="PANTHER" id="PTHR15503:SF45">
    <property type="entry name" value="RNA-DIRECTED DNA POLYMERASE HOMOLOG"/>
    <property type="match status" value="1"/>
</dbReference>
<reference evidence="2" key="1">
    <citation type="journal article" date="2022" name="Int. J. Mol. Sci.">
        <title>Draft Genome of Tanacetum Coccineum: Genomic Comparison of Closely Related Tanacetum-Family Plants.</title>
        <authorList>
            <person name="Yamashiro T."/>
            <person name="Shiraishi A."/>
            <person name="Nakayama K."/>
            <person name="Satake H."/>
        </authorList>
    </citation>
    <scope>NUCLEOTIDE SEQUENCE</scope>
</reference>
<dbReference type="Gene3D" id="4.10.60.10">
    <property type="entry name" value="Zinc finger, CCHC-type"/>
    <property type="match status" value="1"/>
</dbReference>
<gene>
    <name evidence="2" type="ORF">Tco_0748802</name>
</gene>
<dbReference type="CDD" id="cd00303">
    <property type="entry name" value="retropepsin_like"/>
    <property type="match status" value="1"/>
</dbReference>
<dbReference type="EMBL" id="BQNB010010811">
    <property type="protein sequence ID" value="GJS82261.1"/>
    <property type="molecule type" value="Genomic_DNA"/>
</dbReference>
<sequence length="427" mass="49072">MESVFHISNYPPQYQVKYASCTLKNDALTWWNAHKRTIGIEAAYALTWTELMKLMNEVYCPRNEIQKMESKLWNLTMKGNDLAAYTERFQEQILLCPKMVTELREIRTNAARQVDNKRKWERQLRENCTPQQPFRRPDVARAYTAENNERSGYAGSYPYYNKCRLHHAGPYTVKCTNCKKTGHMTRDYKNQAATTNQKAPVYNQRTPVNNQRALMASQRASVTYFECGRQGHYHHDFPKLKARNRGNQAINVEARGRVFTLGGGENNKDSNVVTGTFLINNRYASMLFDSGTDKSSVSTTFSSLMDVVPTTLDVSYAIELADGRVIESDIILRGCTLNLLNHPFNIDLMPVETIKYNKKDGTRLSVRFTEKKTEDKSDEKRLEDVPIIQDFSEVFLENLPRLPPTRQVEFQIDLVPSAAPASRSPYD</sequence>
<dbReference type="GO" id="GO:0003964">
    <property type="term" value="F:RNA-directed DNA polymerase activity"/>
    <property type="evidence" value="ECO:0007669"/>
    <property type="project" value="UniProtKB-KW"/>
</dbReference>
<dbReference type="Pfam" id="PF08284">
    <property type="entry name" value="RVP_2"/>
    <property type="match status" value="1"/>
</dbReference>
<keyword evidence="2" id="KW-0808">Transferase</keyword>
<dbReference type="PANTHER" id="PTHR15503">
    <property type="entry name" value="LDOC1 RELATED"/>
    <property type="match status" value="1"/>
</dbReference>
<comment type="caution">
    <text evidence="2">The sequence shown here is derived from an EMBL/GenBank/DDBJ whole genome shotgun (WGS) entry which is preliminary data.</text>
</comment>
<proteinExistence type="predicted"/>
<dbReference type="InterPro" id="IPR032567">
    <property type="entry name" value="RTL1-rel"/>
</dbReference>
<keyword evidence="3" id="KW-1185">Reference proteome</keyword>
<dbReference type="PROSITE" id="PS00141">
    <property type="entry name" value="ASP_PROTEASE"/>
    <property type="match status" value="1"/>
</dbReference>
<dbReference type="Proteomes" id="UP001151760">
    <property type="component" value="Unassembled WGS sequence"/>
</dbReference>
<evidence type="ECO:0000259" key="1">
    <source>
        <dbReference type="Pfam" id="PF03732"/>
    </source>
</evidence>
<accession>A0ABQ4YZ59</accession>
<reference evidence="2" key="2">
    <citation type="submission" date="2022-01" db="EMBL/GenBank/DDBJ databases">
        <authorList>
            <person name="Yamashiro T."/>
            <person name="Shiraishi A."/>
            <person name="Satake H."/>
            <person name="Nakayama K."/>
        </authorList>
    </citation>
    <scope>NUCLEOTIDE SEQUENCE</scope>
</reference>
<dbReference type="Pfam" id="PF03732">
    <property type="entry name" value="Retrotrans_gag"/>
    <property type="match status" value="1"/>
</dbReference>
<keyword evidence="2" id="KW-0695">RNA-directed DNA polymerase</keyword>
<protein>
    <submittedName>
        <fullName evidence="2">Reverse transcriptase domain-containing protein</fullName>
    </submittedName>
</protein>
<dbReference type="InterPro" id="IPR005162">
    <property type="entry name" value="Retrotrans_gag_dom"/>
</dbReference>
<dbReference type="InterPro" id="IPR001969">
    <property type="entry name" value="Aspartic_peptidase_AS"/>
</dbReference>
<keyword evidence="2" id="KW-0548">Nucleotidyltransferase</keyword>
<evidence type="ECO:0000313" key="3">
    <source>
        <dbReference type="Proteomes" id="UP001151760"/>
    </source>
</evidence>